<sequence length="251" mass="27189">MASYFITGTSRGIGLQLTASLASRPSSDVSKVFAAARKQSDDLKKLIEGSDGRVEFVPLEVTSRQSAEEAAQTVEKSLNGQGLDYLINNAGIMHITPNGIVDMNDLSETLNTNVVGVNNVIAALLPLVRQGNLKKVINITSTMGSLAMSPYFQQQPTPAYKVSKTALNMLTVQYAEAFRDEGVTFVAICPGWVKTDLGGKGYADLTPDESINGILEAADRIDAKDTGKFFTIRVPGWENHQKQYDGSVRPW</sequence>
<dbReference type="PRINTS" id="PR00081">
    <property type="entry name" value="GDHRDH"/>
</dbReference>
<dbReference type="InterPro" id="IPR052184">
    <property type="entry name" value="SDR_enzymes"/>
</dbReference>
<dbReference type="CDD" id="cd05325">
    <property type="entry name" value="carb_red_sniffer_like_SDR_c"/>
    <property type="match status" value="1"/>
</dbReference>
<dbReference type="InterPro" id="IPR036291">
    <property type="entry name" value="NAD(P)-bd_dom_sf"/>
</dbReference>
<dbReference type="PANTHER" id="PTHR45458:SF1">
    <property type="entry name" value="SHORT CHAIN DEHYDROGENASE"/>
    <property type="match status" value="1"/>
</dbReference>
<dbReference type="Pfam" id="PF00106">
    <property type="entry name" value="adh_short"/>
    <property type="match status" value="1"/>
</dbReference>
<name>A0ABR4E1F3_9PEZI</name>
<dbReference type="InterPro" id="IPR002347">
    <property type="entry name" value="SDR_fam"/>
</dbReference>
<dbReference type="SUPFAM" id="SSF51735">
    <property type="entry name" value="NAD(P)-binding Rossmann-fold domains"/>
    <property type="match status" value="1"/>
</dbReference>
<evidence type="ECO:0000313" key="2">
    <source>
        <dbReference type="Proteomes" id="UP001600888"/>
    </source>
</evidence>
<dbReference type="EMBL" id="JBAWTH010000120">
    <property type="protein sequence ID" value="KAL2276239.1"/>
    <property type="molecule type" value="Genomic_DNA"/>
</dbReference>
<organism evidence="1 2">
    <name type="scientific">Diaporthe vaccinii</name>
    <dbReference type="NCBI Taxonomy" id="105482"/>
    <lineage>
        <taxon>Eukaryota</taxon>
        <taxon>Fungi</taxon>
        <taxon>Dikarya</taxon>
        <taxon>Ascomycota</taxon>
        <taxon>Pezizomycotina</taxon>
        <taxon>Sordariomycetes</taxon>
        <taxon>Sordariomycetidae</taxon>
        <taxon>Diaporthales</taxon>
        <taxon>Diaporthaceae</taxon>
        <taxon>Diaporthe</taxon>
        <taxon>Diaporthe eres species complex</taxon>
    </lineage>
</organism>
<reference evidence="1 2" key="1">
    <citation type="submission" date="2024-03" db="EMBL/GenBank/DDBJ databases">
        <title>A high-quality draft genome sequence of Diaporthe vaccinii, a causative agent of upright dieback and viscid rot disease in cranberry plants.</title>
        <authorList>
            <person name="Sarrasin M."/>
            <person name="Lang B.F."/>
            <person name="Burger G."/>
        </authorList>
    </citation>
    <scope>NUCLEOTIDE SEQUENCE [LARGE SCALE GENOMIC DNA]</scope>
    <source>
        <strain evidence="1 2">IS7</strain>
    </source>
</reference>
<dbReference type="PANTHER" id="PTHR45458">
    <property type="entry name" value="SHORT-CHAIN DEHYDROGENASE/REDUCTASE SDR"/>
    <property type="match status" value="1"/>
</dbReference>
<evidence type="ECO:0008006" key="3">
    <source>
        <dbReference type="Google" id="ProtNLM"/>
    </source>
</evidence>
<dbReference type="Proteomes" id="UP001600888">
    <property type="component" value="Unassembled WGS sequence"/>
</dbReference>
<protein>
    <recommendedName>
        <fullName evidence="3">Short chain oxidoreductase</fullName>
    </recommendedName>
</protein>
<accession>A0ABR4E1F3</accession>
<dbReference type="Gene3D" id="3.40.50.720">
    <property type="entry name" value="NAD(P)-binding Rossmann-like Domain"/>
    <property type="match status" value="1"/>
</dbReference>
<evidence type="ECO:0000313" key="1">
    <source>
        <dbReference type="EMBL" id="KAL2276239.1"/>
    </source>
</evidence>
<keyword evidence="2" id="KW-1185">Reference proteome</keyword>
<gene>
    <name evidence="1" type="ORF">FJTKL_01288</name>
</gene>
<proteinExistence type="predicted"/>
<comment type="caution">
    <text evidence="1">The sequence shown here is derived from an EMBL/GenBank/DDBJ whole genome shotgun (WGS) entry which is preliminary data.</text>
</comment>